<evidence type="ECO:0000259" key="10">
    <source>
        <dbReference type="PROSITE" id="PS50113"/>
    </source>
</evidence>
<evidence type="ECO:0000256" key="7">
    <source>
        <dbReference type="ARBA" id="ARBA00023136"/>
    </source>
</evidence>
<feature type="domain" description="PAC" evidence="10">
    <location>
        <begin position="79"/>
        <end position="134"/>
    </location>
</feature>
<evidence type="ECO:0000313" key="11">
    <source>
        <dbReference type="EMBL" id="KXB07657.1"/>
    </source>
</evidence>
<dbReference type="PANTHER" id="PTHR45453:SF1">
    <property type="entry name" value="PHOSPHATE REGULON SENSOR PROTEIN PHOR"/>
    <property type="match status" value="1"/>
</dbReference>
<evidence type="ECO:0000256" key="4">
    <source>
        <dbReference type="ARBA" id="ARBA00022679"/>
    </source>
</evidence>
<dbReference type="SMART" id="SM00086">
    <property type="entry name" value="PAC"/>
    <property type="match status" value="1"/>
</dbReference>
<dbReference type="Gene3D" id="1.10.287.130">
    <property type="match status" value="1"/>
</dbReference>
<dbReference type="GO" id="GO:0000155">
    <property type="term" value="F:phosphorelay sensor kinase activity"/>
    <property type="evidence" value="ECO:0007669"/>
    <property type="project" value="InterPro"/>
</dbReference>
<dbReference type="SMART" id="SM00091">
    <property type="entry name" value="PAS"/>
    <property type="match status" value="1"/>
</dbReference>
<dbReference type="InterPro" id="IPR000014">
    <property type="entry name" value="PAS"/>
</dbReference>
<evidence type="ECO:0000259" key="8">
    <source>
        <dbReference type="PROSITE" id="PS50109"/>
    </source>
</evidence>
<dbReference type="GO" id="GO:0005886">
    <property type="term" value="C:plasma membrane"/>
    <property type="evidence" value="ECO:0007669"/>
    <property type="project" value="TreeGrafter"/>
</dbReference>
<feature type="domain" description="PAS" evidence="9">
    <location>
        <begin position="9"/>
        <end position="79"/>
    </location>
</feature>
<evidence type="ECO:0000256" key="2">
    <source>
        <dbReference type="ARBA" id="ARBA00012438"/>
    </source>
</evidence>
<dbReference type="InterPro" id="IPR001610">
    <property type="entry name" value="PAC"/>
</dbReference>
<dbReference type="InterPro" id="IPR050351">
    <property type="entry name" value="BphY/WalK/GraS-like"/>
</dbReference>
<dbReference type="SMART" id="SM00387">
    <property type="entry name" value="HATPase_c"/>
    <property type="match status" value="1"/>
</dbReference>
<dbReference type="CDD" id="cd00130">
    <property type="entry name" value="PAS"/>
    <property type="match status" value="1"/>
</dbReference>
<dbReference type="PRINTS" id="PR00344">
    <property type="entry name" value="BCTRLSENSOR"/>
</dbReference>
<dbReference type="PANTHER" id="PTHR45453">
    <property type="entry name" value="PHOSPHATE REGULON SENSOR PROTEIN PHOR"/>
    <property type="match status" value="1"/>
</dbReference>
<dbReference type="InterPro" id="IPR035965">
    <property type="entry name" value="PAS-like_dom_sf"/>
</dbReference>
<keyword evidence="4" id="KW-0808">Transferase</keyword>
<dbReference type="EMBL" id="LHYE01000003">
    <property type="protein sequence ID" value="KXB07657.1"/>
    <property type="molecule type" value="Genomic_DNA"/>
</dbReference>
<dbReference type="GO" id="GO:0004721">
    <property type="term" value="F:phosphoprotein phosphatase activity"/>
    <property type="evidence" value="ECO:0007669"/>
    <property type="project" value="TreeGrafter"/>
</dbReference>
<keyword evidence="7" id="KW-0472">Membrane</keyword>
<gene>
    <name evidence="11" type="ORF">AKJ51_00475</name>
</gene>
<evidence type="ECO:0000313" key="12">
    <source>
        <dbReference type="Proteomes" id="UP000070263"/>
    </source>
</evidence>
<keyword evidence="5" id="KW-0418">Kinase</keyword>
<dbReference type="NCBIfam" id="TIGR00229">
    <property type="entry name" value="sensory_box"/>
    <property type="match status" value="1"/>
</dbReference>
<dbReference type="Proteomes" id="UP000070263">
    <property type="component" value="Unassembled WGS sequence"/>
</dbReference>
<accession>A0A133VML7</accession>
<dbReference type="PROSITE" id="PS50112">
    <property type="entry name" value="PAS"/>
    <property type="match status" value="1"/>
</dbReference>
<organism evidence="11 12">
    <name type="scientific">candidate division MSBL1 archaeon SCGC-AAA382A20</name>
    <dbReference type="NCBI Taxonomy" id="1698280"/>
    <lineage>
        <taxon>Archaea</taxon>
        <taxon>Methanobacteriati</taxon>
        <taxon>Methanobacteriota</taxon>
        <taxon>candidate division MSBL1</taxon>
    </lineage>
</organism>
<keyword evidence="3" id="KW-0597">Phosphoprotein</keyword>
<dbReference type="Pfam" id="PF02518">
    <property type="entry name" value="HATPase_c"/>
    <property type="match status" value="1"/>
</dbReference>
<dbReference type="InterPro" id="IPR013767">
    <property type="entry name" value="PAS_fold"/>
</dbReference>
<dbReference type="InterPro" id="IPR005467">
    <property type="entry name" value="His_kinase_dom"/>
</dbReference>
<dbReference type="GO" id="GO:0006355">
    <property type="term" value="P:regulation of DNA-templated transcription"/>
    <property type="evidence" value="ECO:0007669"/>
    <property type="project" value="InterPro"/>
</dbReference>
<comment type="caution">
    <text evidence="11">The sequence shown here is derived from an EMBL/GenBank/DDBJ whole genome shotgun (WGS) entry which is preliminary data.</text>
</comment>
<dbReference type="Pfam" id="PF00989">
    <property type="entry name" value="PAS"/>
    <property type="match status" value="1"/>
</dbReference>
<dbReference type="CDD" id="cd00075">
    <property type="entry name" value="HATPase"/>
    <property type="match status" value="1"/>
</dbReference>
<keyword evidence="6" id="KW-0902">Two-component regulatory system</keyword>
<evidence type="ECO:0000256" key="6">
    <source>
        <dbReference type="ARBA" id="ARBA00023012"/>
    </source>
</evidence>
<reference evidence="11 12" key="1">
    <citation type="journal article" date="2016" name="Sci. Rep.">
        <title>Metabolic traits of an uncultured archaeal lineage -MSBL1- from brine pools of the Red Sea.</title>
        <authorList>
            <person name="Mwirichia R."/>
            <person name="Alam I."/>
            <person name="Rashid M."/>
            <person name="Vinu M."/>
            <person name="Ba-Alawi W."/>
            <person name="Anthony Kamau A."/>
            <person name="Kamanda Ngugi D."/>
            <person name="Goker M."/>
            <person name="Klenk H.P."/>
            <person name="Bajic V."/>
            <person name="Stingl U."/>
        </authorList>
    </citation>
    <scope>NUCLEOTIDE SEQUENCE [LARGE SCALE GENOMIC DNA]</scope>
    <source>
        <strain evidence="11">SCGC-AAA382A20</strain>
    </source>
</reference>
<evidence type="ECO:0000256" key="5">
    <source>
        <dbReference type="ARBA" id="ARBA00022777"/>
    </source>
</evidence>
<evidence type="ECO:0000256" key="3">
    <source>
        <dbReference type="ARBA" id="ARBA00022553"/>
    </source>
</evidence>
<dbReference type="Gene3D" id="3.30.450.20">
    <property type="entry name" value="PAS domain"/>
    <property type="match status" value="1"/>
</dbReference>
<evidence type="ECO:0000259" key="9">
    <source>
        <dbReference type="PROSITE" id="PS50112"/>
    </source>
</evidence>
<dbReference type="AlphaFoldDB" id="A0A133VML7"/>
<dbReference type="InterPro" id="IPR003594">
    <property type="entry name" value="HATPase_dom"/>
</dbReference>
<feature type="domain" description="Histidine kinase" evidence="8">
    <location>
        <begin position="138"/>
        <end position="340"/>
    </location>
</feature>
<dbReference type="InterPro" id="IPR036097">
    <property type="entry name" value="HisK_dim/P_sf"/>
</dbReference>
<dbReference type="SUPFAM" id="SSF47384">
    <property type="entry name" value="Homodimeric domain of signal transducing histidine kinase"/>
    <property type="match status" value="1"/>
</dbReference>
<dbReference type="InterPro" id="IPR004358">
    <property type="entry name" value="Sig_transdc_His_kin-like_C"/>
</dbReference>
<dbReference type="GO" id="GO:0016036">
    <property type="term" value="P:cellular response to phosphate starvation"/>
    <property type="evidence" value="ECO:0007669"/>
    <property type="project" value="TreeGrafter"/>
</dbReference>
<name>A0A133VML7_9EURY</name>
<comment type="catalytic activity">
    <reaction evidence="1">
        <text>ATP + protein L-histidine = ADP + protein N-phospho-L-histidine.</text>
        <dbReference type="EC" id="2.7.13.3"/>
    </reaction>
</comment>
<proteinExistence type="predicted"/>
<keyword evidence="12" id="KW-1185">Reference proteome</keyword>
<dbReference type="SUPFAM" id="SSF55874">
    <property type="entry name" value="ATPase domain of HSP90 chaperone/DNA topoisomerase II/histidine kinase"/>
    <property type="match status" value="1"/>
</dbReference>
<sequence length="340" mass="38275">MEEDEGLTVEADYRKIVGNIPVLVFCHDMGGDITYANPHAIERIGCDPDELLRMNIFDFIPPDEAEKVQKMKEKRKKGDKSTFRFVSRIKEDNGKVFPVQLSCTPFVNSSGEMEFLIVARDISERRKVRSREEFLHSLLRHDVRNKAQIARGYLELLQDVEVEEKGEKFLQKALKSVKNSLKLIEKVRTLLKIDGSRSKEIDVNLFVENAISEKSPLISKNGVEIKHKSCGCRVVASPLLEEVFSNLIENAIVHSNCDNIVISSRETEEECIVSVEDDGCGIDNEEKEKVLEKGYRKSDSPGSGLGLYLVKEVVETHGGSITVEDSELDGACFEISLKKP</sequence>
<evidence type="ECO:0000256" key="1">
    <source>
        <dbReference type="ARBA" id="ARBA00000085"/>
    </source>
</evidence>
<dbReference type="Gene3D" id="3.30.565.10">
    <property type="entry name" value="Histidine kinase-like ATPase, C-terminal domain"/>
    <property type="match status" value="1"/>
</dbReference>
<dbReference type="PROSITE" id="PS50113">
    <property type="entry name" value="PAC"/>
    <property type="match status" value="1"/>
</dbReference>
<protein>
    <recommendedName>
        <fullName evidence="2">histidine kinase</fullName>
        <ecNumber evidence="2">2.7.13.3</ecNumber>
    </recommendedName>
</protein>
<dbReference type="InterPro" id="IPR036890">
    <property type="entry name" value="HATPase_C_sf"/>
</dbReference>
<dbReference type="SUPFAM" id="SSF55785">
    <property type="entry name" value="PYP-like sensor domain (PAS domain)"/>
    <property type="match status" value="1"/>
</dbReference>
<dbReference type="PROSITE" id="PS50109">
    <property type="entry name" value="HIS_KIN"/>
    <property type="match status" value="1"/>
</dbReference>
<dbReference type="InterPro" id="IPR000700">
    <property type="entry name" value="PAS-assoc_C"/>
</dbReference>
<dbReference type="EC" id="2.7.13.3" evidence="2"/>